<organism evidence="1">
    <name type="scientific">Ananas comosus var. bracteatus</name>
    <name type="common">red pineapple</name>
    <dbReference type="NCBI Taxonomy" id="296719"/>
    <lineage>
        <taxon>Eukaryota</taxon>
        <taxon>Viridiplantae</taxon>
        <taxon>Streptophyta</taxon>
        <taxon>Embryophyta</taxon>
        <taxon>Tracheophyta</taxon>
        <taxon>Spermatophyta</taxon>
        <taxon>Magnoliopsida</taxon>
        <taxon>Liliopsida</taxon>
        <taxon>Poales</taxon>
        <taxon>Bromeliaceae</taxon>
        <taxon>Bromelioideae</taxon>
        <taxon>Ananas</taxon>
    </lineage>
</organism>
<dbReference type="AlphaFoldDB" id="A0A6V7PP97"/>
<sequence>MMMRDDERRTGSEIAGFGVGALLLCATVAAPKVDAFIAASQRRSLGMCRRCGDLRMIACSECRGVGSIKKGGPLVRILDDFYESLGEGSSPTQLIACTKCRSKGRTVCPNARSFDEALNIAKSPQLKVPFSYLIK</sequence>
<evidence type="ECO:0000313" key="1">
    <source>
        <dbReference type="EMBL" id="CAD1832336.1"/>
    </source>
</evidence>
<gene>
    <name evidence="1" type="ORF">CB5_LOCUS15547</name>
</gene>
<accession>A0A6V7PP97</accession>
<name>A0A6V7PP97_ANACO</name>
<proteinExistence type="predicted"/>
<dbReference type="PANTHER" id="PTHR37760:SF1">
    <property type="entry name" value="CHAPERONE"/>
    <property type="match status" value="1"/>
</dbReference>
<dbReference type="EMBL" id="LR862150">
    <property type="protein sequence ID" value="CAD1832336.1"/>
    <property type="molecule type" value="Genomic_DNA"/>
</dbReference>
<reference evidence="1" key="1">
    <citation type="submission" date="2020-07" db="EMBL/GenBank/DDBJ databases">
        <authorList>
            <person name="Lin J."/>
        </authorList>
    </citation>
    <scope>NUCLEOTIDE SEQUENCE</scope>
</reference>
<dbReference type="PANTHER" id="PTHR37760">
    <property type="entry name" value="CHAPERONE"/>
    <property type="match status" value="1"/>
</dbReference>
<protein>
    <submittedName>
        <fullName evidence="1">Uncharacterized protein</fullName>
    </submittedName>
</protein>